<proteinExistence type="predicted"/>
<feature type="domain" description="DUF7905" evidence="1">
    <location>
        <begin position="115"/>
        <end position="355"/>
    </location>
</feature>
<dbReference type="OrthoDB" id="4739136at2759"/>
<organism evidence="2 3">
    <name type="scientific">Glonium stellatum</name>
    <dbReference type="NCBI Taxonomy" id="574774"/>
    <lineage>
        <taxon>Eukaryota</taxon>
        <taxon>Fungi</taxon>
        <taxon>Dikarya</taxon>
        <taxon>Ascomycota</taxon>
        <taxon>Pezizomycotina</taxon>
        <taxon>Dothideomycetes</taxon>
        <taxon>Pleosporomycetidae</taxon>
        <taxon>Gloniales</taxon>
        <taxon>Gloniaceae</taxon>
        <taxon>Glonium</taxon>
    </lineage>
</organism>
<dbReference type="AlphaFoldDB" id="A0A8E2EN01"/>
<dbReference type="EMBL" id="KV751118">
    <property type="protein sequence ID" value="OCL01511.1"/>
    <property type="molecule type" value="Genomic_DNA"/>
</dbReference>
<name>A0A8E2EN01_9PEZI</name>
<dbReference type="Pfam" id="PF25482">
    <property type="entry name" value="DUF7905"/>
    <property type="match status" value="1"/>
</dbReference>
<dbReference type="Proteomes" id="UP000250140">
    <property type="component" value="Unassembled WGS sequence"/>
</dbReference>
<sequence>MESEVYITLVTRITDGQPALRIMGSNEANAATAFRHLENLMVQIEGRFFEVQTLNVCLDGIGGQVALLKYDNGANELTGFSPKLQWPKGPGPKQRNATVDQSMLAGLMGDDRLILIERQIARSLNGIRRQKKVFSMNVHLGLFVLTKGIPGGMRAFSHNDFLRMMENTDGGIEAFVTRASGQERGSFDIRPRLTSAGNFLTPVGEASGDLAKVRPVYRGKFILENSLEPGRNYLLQVEFRIDEEGDVTQLPAKWSEFEAGKILPTQFLDVNLVDLADGRACHFGLEGTIPIVEALVPVHLQAFSDSITLYRHVAEVLRHDTPFLYWLPYRNMNIKQVTLERVFTYQIRNTGFLVEASHTTVGGLGWWWSVDVRHSDWPMHLVQLEKLKPGREANWSDAVKLFFPDDGMTCYTTLVDLVSEGGSGPSAGLRLFVNKLICLSNILARRSVTVDGQPQFSTYPPVGLLDL</sequence>
<evidence type="ECO:0000313" key="3">
    <source>
        <dbReference type="Proteomes" id="UP000250140"/>
    </source>
</evidence>
<reference evidence="2 3" key="1">
    <citation type="journal article" date="2016" name="Nat. Commun.">
        <title>Ectomycorrhizal ecology is imprinted in the genome of the dominant symbiotic fungus Cenococcum geophilum.</title>
        <authorList>
            <consortium name="DOE Joint Genome Institute"/>
            <person name="Peter M."/>
            <person name="Kohler A."/>
            <person name="Ohm R.A."/>
            <person name="Kuo A."/>
            <person name="Krutzmann J."/>
            <person name="Morin E."/>
            <person name="Arend M."/>
            <person name="Barry K.W."/>
            <person name="Binder M."/>
            <person name="Choi C."/>
            <person name="Clum A."/>
            <person name="Copeland A."/>
            <person name="Grisel N."/>
            <person name="Haridas S."/>
            <person name="Kipfer T."/>
            <person name="LaButti K."/>
            <person name="Lindquist E."/>
            <person name="Lipzen A."/>
            <person name="Maire R."/>
            <person name="Meier B."/>
            <person name="Mihaltcheva S."/>
            <person name="Molinier V."/>
            <person name="Murat C."/>
            <person name="Poggeler S."/>
            <person name="Quandt C.A."/>
            <person name="Sperisen C."/>
            <person name="Tritt A."/>
            <person name="Tisserant E."/>
            <person name="Crous P.W."/>
            <person name="Henrissat B."/>
            <person name="Nehls U."/>
            <person name="Egli S."/>
            <person name="Spatafora J.W."/>
            <person name="Grigoriev I.V."/>
            <person name="Martin F.M."/>
        </authorList>
    </citation>
    <scope>NUCLEOTIDE SEQUENCE [LARGE SCALE GENOMIC DNA]</scope>
    <source>
        <strain evidence="2 3">CBS 207.34</strain>
    </source>
</reference>
<protein>
    <recommendedName>
        <fullName evidence="1">DUF7905 domain-containing protein</fullName>
    </recommendedName>
</protein>
<dbReference type="InterPro" id="IPR057227">
    <property type="entry name" value="DUF7905"/>
</dbReference>
<evidence type="ECO:0000313" key="2">
    <source>
        <dbReference type="EMBL" id="OCL01511.1"/>
    </source>
</evidence>
<evidence type="ECO:0000259" key="1">
    <source>
        <dbReference type="Pfam" id="PF25482"/>
    </source>
</evidence>
<accession>A0A8E2EN01</accession>
<keyword evidence="3" id="KW-1185">Reference proteome</keyword>
<gene>
    <name evidence="2" type="ORF">AOQ84DRAFT_1940</name>
</gene>